<evidence type="ECO:0000313" key="2">
    <source>
        <dbReference type="EMBL" id="RKO91271.1"/>
    </source>
</evidence>
<evidence type="ECO:0000256" key="1">
    <source>
        <dbReference type="SAM" id="MobiDB-lite"/>
    </source>
</evidence>
<keyword evidence="3" id="KW-1185">Reference proteome</keyword>
<accession>A0A4P9WEW7</accession>
<sequence>MTSRPPRAFRAIPTPVPVQPDPSTQIVAAAEKLTMLAAEHNEDDPAAEDVPASHQDGKDSPKPNKEDPQKKQARPLSHLCP</sequence>
<protein>
    <submittedName>
        <fullName evidence="2">Uncharacterized protein</fullName>
    </submittedName>
</protein>
<reference evidence="3" key="1">
    <citation type="journal article" date="2018" name="Nat. Microbiol.">
        <title>Leveraging single-cell genomics to expand the fungal tree of life.</title>
        <authorList>
            <person name="Ahrendt S.R."/>
            <person name="Quandt C.A."/>
            <person name="Ciobanu D."/>
            <person name="Clum A."/>
            <person name="Salamov A."/>
            <person name="Andreopoulos B."/>
            <person name="Cheng J.F."/>
            <person name="Woyke T."/>
            <person name="Pelin A."/>
            <person name="Henrissat B."/>
            <person name="Reynolds N.K."/>
            <person name="Benny G.L."/>
            <person name="Smith M.E."/>
            <person name="James T.Y."/>
            <person name="Grigoriev I.V."/>
        </authorList>
    </citation>
    <scope>NUCLEOTIDE SEQUENCE [LARGE SCALE GENOMIC DNA]</scope>
</reference>
<evidence type="ECO:0000313" key="3">
    <source>
        <dbReference type="Proteomes" id="UP000269721"/>
    </source>
</evidence>
<feature type="region of interest" description="Disordered" evidence="1">
    <location>
        <begin position="38"/>
        <end position="81"/>
    </location>
</feature>
<dbReference type="AlphaFoldDB" id="A0A4P9WEW7"/>
<organism evidence="2 3">
    <name type="scientific">Blyttiomyces helicus</name>
    <dbReference type="NCBI Taxonomy" id="388810"/>
    <lineage>
        <taxon>Eukaryota</taxon>
        <taxon>Fungi</taxon>
        <taxon>Fungi incertae sedis</taxon>
        <taxon>Chytridiomycota</taxon>
        <taxon>Chytridiomycota incertae sedis</taxon>
        <taxon>Chytridiomycetes</taxon>
        <taxon>Chytridiomycetes incertae sedis</taxon>
        <taxon>Blyttiomyces</taxon>
    </lineage>
</organism>
<feature type="compositionally biased region" description="Basic and acidic residues" evidence="1">
    <location>
        <begin position="55"/>
        <end position="70"/>
    </location>
</feature>
<name>A0A4P9WEW7_9FUNG</name>
<feature type="region of interest" description="Disordered" evidence="1">
    <location>
        <begin position="1"/>
        <end position="22"/>
    </location>
</feature>
<proteinExistence type="predicted"/>
<gene>
    <name evidence="2" type="ORF">BDK51DRAFT_43319</name>
</gene>
<dbReference type="Proteomes" id="UP000269721">
    <property type="component" value="Unassembled WGS sequence"/>
</dbReference>
<dbReference type="EMBL" id="KZ995145">
    <property type="protein sequence ID" value="RKO91271.1"/>
    <property type="molecule type" value="Genomic_DNA"/>
</dbReference>